<dbReference type="RefSeq" id="WP_160042143.1">
    <property type="nucleotide sequence ID" value="NZ_BORQ01000001.1"/>
</dbReference>
<sequence>MKPYVGDVYCVYDEKLQGYAACQVIEIKAGGRKSQNLAALLELDWADEELPGEDEVREMKPLYADYYFWNKQLELNYVEGKVPKPYIKVGNVPPKTDAGTRGYGSWNVGSSLYRQRKWDRIPEDRRKAFKEAANDDTLIKVGGQRLRRSTHVIDDEVLQSLKDWSELDNLPCLTRIIAKKTYADLQHYVNCNPFINELQWENHGCKTIDVRHSGLERVILRAGELEELYLGPNVEELHLTGPEAAGLVVHAHEDGRWITAGFYEGKPYGRGLERLGSLHVKGIKELDLKKVIDAYPELNELRLWGKPGTIVHMECLDRLSGLTHFSTYDLFGFTGEQFPGPEKLQHLTWLWLTSLPAETAKAVKQKYKQETANGLSLAITKPRKPEWLQENMLNPFRDWDGREHITAAHAKKAAAVYKKTLAAMNSAAGNTMDGATDVTVLKQELLAIVSDYTEAFNKMDRRTGLIETVEREEIFTVLSELLQTVQNRLASANIGIDGQMLFERFDELREF</sequence>
<gene>
    <name evidence="1" type="ORF">J2TS6_02900</name>
</gene>
<organism evidence="1 2">
    <name type="scientific">Paenibacillus albilobatus</name>
    <dbReference type="NCBI Taxonomy" id="2716884"/>
    <lineage>
        <taxon>Bacteria</taxon>
        <taxon>Bacillati</taxon>
        <taxon>Bacillota</taxon>
        <taxon>Bacilli</taxon>
        <taxon>Bacillales</taxon>
        <taxon>Paenibacillaceae</taxon>
        <taxon>Paenibacillus</taxon>
    </lineage>
</organism>
<evidence type="ECO:0000313" key="1">
    <source>
        <dbReference type="EMBL" id="GIO29149.1"/>
    </source>
</evidence>
<protein>
    <submittedName>
        <fullName evidence="1">Uncharacterized protein</fullName>
    </submittedName>
</protein>
<accession>A0A919XB08</accession>
<name>A0A919XB08_9BACL</name>
<dbReference type="EMBL" id="BORQ01000001">
    <property type="protein sequence ID" value="GIO29149.1"/>
    <property type="molecule type" value="Genomic_DNA"/>
</dbReference>
<reference evidence="1" key="1">
    <citation type="submission" date="2021-03" db="EMBL/GenBank/DDBJ databases">
        <title>Antimicrobial resistance genes in bacteria isolated from Japanese honey, and their potential for conferring macrolide and lincosamide resistance in the American foulbrood pathogen Paenibacillus larvae.</title>
        <authorList>
            <person name="Okamoto M."/>
            <person name="Kumagai M."/>
            <person name="Kanamori H."/>
            <person name="Takamatsu D."/>
        </authorList>
    </citation>
    <scope>NUCLEOTIDE SEQUENCE</scope>
    <source>
        <strain evidence="1">J2TS6</strain>
    </source>
</reference>
<dbReference type="AlphaFoldDB" id="A0A919XB08"/>
<keyword evidence="2" id="KW-1185">Reference proteome</keyword>
<comment type="caution">
    <text evidence="1">The sequence shown here is derived from an EMBL/GenBank/DDBJ whole genome shotgun (WGS) entry which is preliminary data.</text>
</comment>
<proteinExistence type="predicted"/>
<dbReference type="Proteomes" id="UP000679779">
    <property type="component" value="Unassembled WGS sequence"/>
</dbReference>
<evidence type="ECO:0000313" key="2">
    <source>
        <dbReference type="Proteomes" id="UP000679779"/>
    </source>
</evidence>